<feature type="domain" description="FAD dependent oxidoreductase" evidence="2">
    <location>
        <begin position="31"/>
        <end position="381"/>
    </location>
</feature>
<dbReference type="OrthoDB" id="311718at2"/>
<keyword evidence="1 3" id="KW-0560">Oxidoreductase</keyword>
<dbReference type="EMBL" id="AP014545">
    <property type="protein sequence ID" value="BBB26689.1"/>
    <property type="molecule type" value="Genomic_DNA"/>
</dbReference>
<dbReference type="Gene3D" id="3.30.9.10">
    <property type="entry name" value="D-Amino Acid Oxidase, subunit A, domain 2"/>
    <property type="match status" value="1"/>
</dbReference>
<dbReference type="EC" id="1.4.3.-" evidence="3"/>
<dbReference type="AlphaFoldDB" id="A0A7R6P432"/>
<dbReference type="SUPFAM" id="SSF51905">
    <property type="entry name" value="FAD/NAD(P)-binding domain"/>
    <property type="match status" value="1"/>
</dbReference>
<evidence type="ECO:0000256" key="1">
    <source>
        <dbReference type="ARBA" id="ARBA00023002"/>
    </source>
</evidence>
<sequence length="427" mass="46421">MTTPSHTTSYYAASANDKSLRASLNEDITADVCVIGAGYTGMSSALHLAEQGFKVVVLEANRIGFGASGRNGGQIVHSYSRDIDFIEKHYGKHTGTEMGKMAFEGGRIIRRLVDQYNIKCDLKEGGIFAACNSKQLHEMEQKKALWEAHGHNQLEMLSEDSIQNHVGSSRYKGGLLDKSGGHFHPLNLVLGEAAALENLGGVIYEDSAVTRVQEGDKAVIFTDKGSVTADFVVVAGNAYLGGLIPKLEQKAMPCGTQVITTAPLTDAQQKELLPQGNCVEDCNYLLDYFRLSGDGRLIYGGGVTYGAREPDKIESLIVPNMLKTFPQLKGVKVDFAWTGNFLLTLMRLPQFGRIGSNIYYAQGYSGHGVTSSHLAGKVLADAIQGQAERYDIFAGLPQYPFPGGRALRIPYTAMGAWYYTLRDKLGI</sequence>
<dbReference type="PANTHER" id="PTHR13847">
    <property type="entry name" value="SARCOSINE DEHYDROGENASE-RELATED"/>
    <property type="match status" value="1"/>
</dbReference>
<gene>
    <name evidence="3" type="primary">puuB</name>
    <name evidence="3" type="ORF">AMJAP_2098</name>
</gene>
<dbReference type="KEGG" id="ajp:AMJAP_2098"/>
<reference evidence="3 4" key="1">
    <citation type="journal article" date="2008" name="Int. J. Syst. Evol. Microbiol.">
        <title>Amphritea japonica sp. nov. and Amphritea balenae sp. nov., isolated from the sediment adjacent to sperm whale carcasses off Kagoshima, Japan.</title>
        <authorList>
            <person name="Miyazaki M."/>
            <person name="Nogi Y."/>
            <person name="Fujiwara Y."/>
            <person name="Kawato M."/>
            <person name="Nagahama T."/>
            <person name="Kubokawa K."/>
            <person name="Horikoshi K."/>
        </authorList>
    </citation>
    <scope>NUCLEOTIDE SEQUENCE [LARGE SCALE GENOMIC DNA]</scope>
    <source>
        <strain evidence="3 4">ATCC BAA-1530</strain>
    </source>
</reference>
<evidence type="ECO:0000313" key="4">
    <source>
        <dbReference type="Proteomes" id="UP000595663"/>
    </source>
</evidence>
<dbReference type="InterPro" id="IPR006076">
    <property type="entry name" value="FAD-dep_OxRdtase"/>
</dbReference>
<name>A0A7R6P432_9GAMM</name>
<proteinExistence type="predicted"/>
<dbReference type="RefSeq" id="WP_019620526.1">
    <property type="nucleotide sequence ID" value="NZ_AP014545.1"/>
</dbReference>
<dbReference type="Gene3D" id="3.50.50.60">
    <property type="entry name" value="FAD/NAD(P)-binding domain"/>
    <property type="match status" value="1"/>
</dbReference>
<evidence type="ECO:0000259" key="2">
    <source>
        <dbReference type="Pfam" id="PF01266"/>
    </source>
</evidence>
<protein>
    <submittedName>
        <fullName evidence="3">Gamma-glutamylputrescine oxidase</fullName>
        <ecNumber evidence="3">1.4.3.-</ecNumber>
    </submittedName>
</protein>
<dbReference type="InterPro" id="IPR036188">
    <property type="entry name" value="FAD/NAD-bd_sf"/>
</dbReference>
<evidence type="ECO:0000313" key="3">
    <source>
        <dbReference type="EMBL" id="BBB26689.1"/>
    </source>
</evidence>
<keyword evidence="4" id="KW-1185">Reference proteome</keyword>
<dbReference type="GO" id="GO:0016491">
    <property type="term" value="F:oxidoreductase activity"/>
    <property type="evidence" value="ECO:0007669"/>
    <property type="project" value="UniProtKB-KW"/>
</dbReference>
<dbReference type="PANTHER" id="PTHR13847:SF275">
    <property type="entry name" value="GAMMA-GLUTAMYLPUTRESCINE OXIDOREDUCTASE"/>
    <property type="match status" value="1"/>
</dbReference>
<accession>A0A7R6P432</accession>
<dbReference type="GO" id="GO:0005737">
    <property type="term" value="C:cytoplasm"/>
    <property type="evidence" value="ECO:0007669"/>
    <property type="project" value="TreeGrafter"/>
</dbReference>
<dbReference type="Pfam" id="PF01266">
    <property type="entry name" value="DAO"/>
    <property type="match status" value="1"/>
</dbReference>
<dbReference type="Proteomes" id="UP000595663">
    <property type="component" value="Chromosome"/>
</dbReference>
<organism evidence="3 4">
    <name type="scientific">Amphritea japonica ATCC BAA-1530</name>
    <dbReference type="NCBI Taxonomy" id="1278309"/>
    <lineage>
        <taxon>Bacteria</taxon>
        <taxon>Pseudomonadati</taxon>
        <taxon>Pseudomonadota</taxon>
        <taxon>Gammaproteobacteria</taxon>
        <taxon>Oceanospirillales</taxon>
        <taxon>Oceanospirillaceae</taxon>
        <taxon>Amphritea</taxon>
    </lineage>
</organism>